<sequence>MGGLSGTNRLEVIVLTNVASTRVHRMAGIAILAAFGFVLMNFEVPIIPAFPFLKLDGSDVPVLIGTLLYGPVGGVGVAFLRSLVHFVITGGGAVNLVGDFAAFLASCSLALPVGLAVKKQFSWRRLLAGLGVGVIMLTIVMSVVNYFVLIPVYMAVLNFKLGVSLAQYVVAGVVPFNLIKGVLLAVLTAIIARALGGWIQHNRQNGTKQGN</sequence>
<dbReference type="PATRIC" id="fig|1423783.4.peg.1728"/>
<evidence type="ECO:0000313" key="11">
    <source>
        <dbReference type="Proteomes" id="UP000051922"/>
    </source>
</evidence>
<comment type="caution">
    <text evidence="10">The sequence shown here is derived from an EMBL/GenBank/DDBJ whole genome shotgun (WGS) entry which is preliminary data.</text>
</comment>
<evidence type="ECO:0000256" key="1">
    <source>
        <dbReference type="ARBA" id="ARBA00004651"/>
    </source>
</evidence>
<dbReference type="AlphaFoldDB" id="A0A0R1TW84"/>
<evidence type="ECO:0000256" key="2">
    <source>
        <dbReference type="ARBA" id="ARBA00005540"/>
    </source>
</evidence>
<dbReference type="PIRSF" id="PIRSF037778">
    <property type="entry name" value="UCP037778_transp_RibU"/>
    <property type="match status" value="1"/>
</dbReference>
<keyword evidence="7 8" id="KW-0472">Membrane</keyword>
<dbReference type="STRING" id="1423783.FC50_GL001685"/>
<keyword evidence="6 9" id="KW-1133">Transmembrane helix</keyword>
<dbReference type="Pfam" id="PF12822">
    <property type="entry name" value="ECF_trnsprt"/>
    <property type="match status" value="1"/>
</dbReference>
<proteinExistence type="inferred from homology"/>
<dbReference type="PANTHER" id="PTHR38438:SF1">
    <property type="entry name" value="RIBOFLAVIN TRANSPORTER RIBU"/>
    <property type="match status" value="1"/>
</dbReference>
<evidence type="ECO:0000256" key="8">
    <source>
        <dbReference type="PIRNR" id="PIRNR037778"/>
    </source>
</evidence>
<feature type="transmembrane region" description="Helical" evidence="9">
    <location>
        <begin position="126"/>
        <end position="148"/>
    </location>
</feature>
<dbReference type="InterPro" id="IPR024529">
    <property type="entry name" value="ECF_trnsprt_substrate-spec"/>
</dbReference>
<comment type="function">
    <text evidence="8">Probably a riboflavin-binding protein that interacts with the energy-coupling factor (ECF) ABC-transporter complex.</text>
</comment>
<dbReference type="Proteomes" id="UP000051922">
    <property type="component" value="Unassembled WGS sequence"/>
</dbReference>
<dbReference type="GO" id="GO:0005886">
    <property type="term" value="C:plasma membrane"/>
    <property type="evidence" value="ECO:0007669"/>
    <property type="project" value="UniProtKB-SubCell"/>
</dbReference>
<comment type="similarity">
    <text evidence="2 8">Belongs to the prokaryotic riboflavin transporter (P-RFT) (TC 2.A.87) family.</text>
</comment>
<evidence type="ECO:0000313" key="10">
    <source>
        <dbReference type="EMBL" id="KRL85519.1"/>
    </source>
</evidence>
<dbReference type="InterPro" id="IPR025720">
    <property type="entry name" value="RibU"/>
</dbReference>
<evidence type="ECO:0000256" key="5">
    <source>
        <dbReference type="ARBA" id="ARBA00022692"/>
    </source>
</evidence>
<dbReference type="PANTHER" id="PTHR38438">
    <property type="entry name" value="RIBOFLAVIN TRANSPORTER RIBU"/>
    <property type="match status" value="1"/>
</dbReference>
<keyword evidence="3 8" id="KW-0813">Transport</keyword>
<keyword evidence="5 9" id="KW-0812">Transmembrane</keyword>
<keyword evidence="11" id="KW-1185">Reference proteome</keyword>
<evidence type="ECO:0000256" key="3">
    <source>
        <dbReference type="ARBA" id="ARBA00022448"/>
    </source>
</evidence>
<protein>
    <recommendedName>
        <fullName evidence="8">Riboflavin transporter</fullName>
    </recommendedName>
</protein>
<dbReference type="OrthoDB" id="9809216at2"/>
<feature type="transmembrane region" description="Helical" evidence="9">
    <location>
        <begin position="168"/>
        <end position="195"/>
    </location>
</feature>
<evidence type="ECO:0000256" key="6">
    <source>
        <dbReference type="ARBA" id="ARBA00022989"/>
    </source>
</evidence>
<accession>A0A0R1TW84</accession>
<dbReference type="EMBL" id="AZFJ01000052">
    <property type="protein sequence ID" value="KRL85519.1"/>
    <property type="molecule type" value="Genomic_DNA"/>
</dbReference>
<evidence type="ECO:0000256" key="7">
    <source>
        <dbReference type="ARBA" id="ARBA00023136"/>
    </source>
</evidence>
<gene>
    <name evidence="10" type="ORF">FC50_GL001685</name>
</gene>
<reference evidence="10 11" key="1">
    <citation type="journal article" date="2015" name="Genome Announc.">
        <title>Expanding the biotechnology potential of lactobacilli through comparative genomics of 213 strains and associated genera.</title>
        <authorList>
            <person name="Sun Z."/>
            <person name="Harris H.M."/>
            <person name="McCann A."/>
            <person name="Guo C."/>
            <person name="Argimon S."/>
            <person name="Zhang W."/>
            <person name="Yang X."/>
            <person name="Jeffery I.B."/>
            <person name="Cooney J.C."/>
            <person name="Kagawa T.F."/>
            <person name="Liu W."/>
            <person name="Song Y."/>
            <person name="Salvetti E."/>
            <person name="Wrobel A."/>
            <person name="Rasinkangas P."/>
            <person name="Parkhill J."/>
            <person name="Rea M.C."/>
            <person name="O'Sullivan O."/>
            <person name="Ritari J."/>
            <person name="Douillard F.P."/>
            <person name="Paul Ross R."/>
            <person name="Yang R."/>
            <person name="Briner A.E."/>
            <person name="Felis G.E."/>
            <person name="de Vos W.M."/>
            <person name="Barrangou R."/>
            <person name="Klaenhammer T.R."/>
            <person name="Caufield P.W."/>
            <person name="Cui Y."/>
            <person name="Zhang H."/>
            <person name="O'Toole P.W."/>
        </authorList>
    </citation>
    <scope>NUCLEOTIDE SEQUENCE [LARGE SCALE GENOMIC DNA]</scope>
    <source>
        <strain evidence="10 11">DSM 15945</strain>
    </source>
</reference>
<comment type="subcellular location">
    <subcellularLocation>
        <location evidence="1">Cell membrane</location>
        <topology evidence="1">Multi-pass membrane protein</topology>
    </subcellularLocation>
</comment>
<organism evidence="10 11">
    <name type="scientific">Lacticaseibacillus pantheris DSM 15945 = JCM 12539 = NBRC 106106</name>
    <dbReference type="NCBI Taxonomy" id="1423783"/>
    <lineage>
        <taxon>Bacteria</taxon>
        <taxon>Bacillati</taxon>
        <taxon>Bacillota</taxon>
        <taxon>Bacilli</taxon>
        <taxon>Lactobacillales</taxon>
        <taxon>Lactobacillaceae</taxon>
        <taxon>Lacticaseibacillus</taxon>
    </lineage>
</organism>
<evidence type="ECO:0000256" key="9">
    <source>
        <dbReference type="SAM" id="Phobius"/>
    </source>
</evidence>
<keyword evidence="4 8" id="KW-1003">Cell membrane</keyword>
<feature type="transmembrane region" description="Helical" evidence="9">
    <location>
        <begin position="100"/>
        <end position="117"/>
    </location>
</feature>
<evidence type="ECO:0000256" key="4">
    <source>
        <dbReference type="ARBA" id="ARBA00022475"/>
    </source>
</evidence>
<feature type="transmembrane region" description="Helical" evidence="9">
    <location>
        <begin position="62"/>
        <end position="88"/>
    </location>
</feature>
<dbReference type="GO" id="GO:0032217">
    <property type="term" value="F:riboflavin transmembrane transporter activity"/>
    <property type="evidence" value="ECO:0007669"/>
    <property type="project" value="UniProtKB-UniRule"/>
</dbReference>
<name>A0A0R1TW84_9LACO</name>
<feature type="transmembrane region" description="Helical" evidence="9">
    <location>
        <begin position="26"/>
        <end position="50"/>
    </location>
</feature>
<dbReference type="Gene3D" id="1.10.1760.20">
    <property type="match status" value="1"/>
</dbReference>